<accession>A0AAP0J0G9</accession>
<reference evidence="2 3" key="1">
    <citation type="submission" date="2024-01" db="EMBL/GenBank/DDBJ databases">
        <title>Genome assemblies of Stephania.</title>
        <authorList>
            <person name="Yang L."/>
        </authorList>
    </citation>
    <scope>NUCLEOTIDE SEQUENCE [LARGE SCALE GENOMIC DNA]</scope>
    <source>
        <strain evidence="2">JXDWG</strain>
        <tissue evidence="2">Leaf</tissue>
    </source>
</reference>
<feature type="region of interest" description="Disordered" evidence="1">
    <location>
        <begin position="75"/>
        <end position="108"/>
    </location>
</feature>
<dbReference type="AlphaFoldDB" id="A0AAP0J0G9"/>
<gene>
    <name evidence="2" type="ORF">Scep_014005</name>
</gene>
<dbReference type="Proteomes" id="UP001419268">
    <property type="component" value="Unassembled WGS sequence"/>
</dbReference>
<feature type="compositionally biased region" description="Basic and acidic residues" evidence="1">
    <location>
        <begin position="93"/>
        <end position="102"/>
    </location>
</feature>
<comment type="caution">
    <text evidence="2">The sequence shown here is derived from an EMBL/GenBank/DDBJ whole genome shotgun (WGS) entry which is preliminary data.</text>
</comment>
<evidence type="ECO:0000256" key="1">
    <source>
        <dbReference type="SAM" id="MobiDB-lite"/>
    </source>
</evidence>
<evidence type="ECO:0000313" key="3">
    <source>
        <dbReference type="Proteomes" id="UP001419268"/>
    </source>
</evidence>
<sequence>MVAGDESYGKRAITTADNKARTVKRRERWLAMQRWASEETNVQGSSQMCIRVEAVTPARCGGASTLAPARACEADRSIPDGHSSSGQRGVAPKRLDDVMDCSRRRRNV</sequence>
<name>A0AAP0J0G9_9MAGN</name>
<evidence type="ECO:0000313" key="2">
    <source>
        <dbReference type="EMBL" id="KAK9125159.1"/>
    </source>
</evidence>
<keyword evidence="3" id="KW-1185">Reference proteome</keyword>
<proteinExistence type="predicted"/>
<dbReference type="EMBL" id="JBBNAG010000006">
    <property type="protein sequence ID" value="KAK9125159.1"/>
    <property type="molecule type" value="Genomic_DNA"/>
</dbReference>
<protein>
    <submittedName>
        <fullName evidence="2">Uncharacterized protein</fullName>
    </submittedName>
</protein>
<organism evidence="2 3">
    <name type="scientific">Stephania cephalantha</name>
    <dbReference type="NCBI Taxonomy" id="152367"/>
    <lineage>
        <taxon>Eukaryota</taxon>
        <taxon>Viridiplantae</taxon>
        <taxon>Streptophyta</taxon>
        <taxon>Embryophyta</taxon>
        <taxon>Tracheophyta</taxon>
        <taxon>Spermatophyta</taxon>
        <taxon>Magnoliopsida</taxon>
        <taxon>Ranunculales</taxon>
        <taxon>Menispermaceae</taxon>
        <taxon>Menispermoideae</taxon>
        <taxon>Cissampelideae</taxon>
        <taxon>Stephania</taxon>
    </lineage>
</organism>